<dbReference type="Proteomes" id="UP000812440">
    <property type="component" value="Chromosome 5"/>
</dbReference>
<dbReference type="OrthoDB" id="9519728at2759"/>
<dbReference type="PANTHER" id="PTHR15705:SF1">
    <property type="entry name" value="RIKEN CDNA 9330159F19 GENE"/>
    <property type="match status" value="1"/>
</dbReference>
<proteinExistence type="predicted"/>
<evidence type="ECO:0000313" key="4">
    <source>
        <dbReference type="EMBL" id="KAG8444255.1"/>
    </source>
</evidence>
<reference evidence="4" key="1">
    <citation type="thesis" date="2020" institute="ProQuest LLC" country="789 East Eisenhower Parkway, Ann Arbor, MI, USA">
        <title>Comparative Genomics and Chromosome Evolution.</title>
        <authorList>
            <person name="Mudd A.B."/>
        </authorList>
    </citation>
    <scope>NUCLEOTIDE SEQUENCE</scope>
    <source>
        <strain evidence="4">Female2</strain>
        <tissue evidence="4">Blood</tissue>
    </source>
</reference>
<protein>
    <recommendedName>
        <fullName evidence="3">SOGA 1/2-like coiled-coil domain-containing protein</fullName>
    </recommendedName>
</protein>
<evidence type="ECO:0000256" key="1">
    <source>
        <dbReference type="ARBA" id="ARBA00023054"/>
    </source>
</evidence>
<comment type="caution">
    <text evidence="4">The sequence shown here is derived from an EMBL/GenBank/DDBJ whole genome shotgun (WGS) entry which is preliminary data.</text>
</comment>
<dbReference type="AlphaFoldDB" id="A0A8T2JG19"/>
<feature type="domain" description="SOGA 1/2-like coiled-coil" evidence="3">
    <location>
        <begin position="1"/>
        <end position="54"/>
    </location>
</feature>
<evidence type="ECO:0000256" key="2">
    <source>
        <dbReference type="SAM" id="MobiDB-lite"/>
    </source>
</evidence>
<evidence type="ECO:0000313" key="5">
    <source>
        <dbReference type="Proteomes" id="UP000812440"/>
    </source>
</evidence>
<accession>A0A8T2JG19</accession>
<keyword evidence="5" id="KW-1185">Reference proteome</keyword>
<sequence>MEVKRPLENKERHWKVEKMELLERFDDERREWESQWKVMQKKIEELYQEVKMRRENKLSGYDEGVPAKNLQFSVPVINPESKNDKATHMLHNSVKKIDAMSLTVPINSLQLKGKKTHHLEISQQQQNDKYFPPKTSKPENDALNEALREIARVSEELCRYQDEIRLRSNFKRTVNVSAARGDTDSDTKDLQTEKMLASCNMSQSSQQLKDNYLNKAVFNSLTVHSDIGGTPVIAGQPLYMSSYFSKNVTSLFCPENEKASCNTHKDCSPVYSTTNIDNSNATELSDAWHNNYDGLCRVSCLYDIGTLEKSNPKPFPSNITDFQNVTIDADTQNYTVPCSRMLCSNNLHSDSITLEHSSYRPEFDHEKAALNGKLAAKIDEFNRTVFKTGQGSKVFHEPSFDLLQHECQPAKLCDPLSSTETNISGGNETAASFSSCENSDILTPIQNVKPAAQKCQTYGSYIKSSYQNRLQEHNWTPSNLSGRPRSADSRSNYGVVEKLFKSYENKTITPEFNSNQALNKQTQSDFILTDANAEKIGQCLELLQNATGLFSHNVSFHWQRRDDDLSMLPEMPFLESSSNNRGFSRPARPANRRPPSRWATTRSPSLPPAIIRTAI</sequence>
<feature type="region of interest" description="Disordered" evidence="2">
    <location>
        <begin position="575"/>
        <end position="607"/>
    </location>
</feature>
<evidence type="ECO:0000259" key="3">
    <source>
        <dbReference type="Pfam" id="PF14818"/>
    </source>
</evidence>
<keyword evidence="1" id="KW-0175">Coiled coil</keyword>
<dbReference type="Pfam" id="PF14818">
    <property type="entry name" value="SOGA1-2-like_CC"/>
    <property type="match status" value="1"/>
</dbReference>
<name>A0A8T2JG19_9PIPI</name>
<gene>
    <name evidence="4" type="ORF">GDO86_009440</name>
</gene>
<organism evidence="4 5">
    <name type="scientific">Hymenochirus boettgeri</name>
    <name type="common">Congo dwarf clawed frog</name>
    <dbReference type="NCBI Taxonomy" id="247094"/>
    <lineage>
        <taxon>Eukaryota</taxon>
        <taxon>Metazoa</taxon>
        <taxon>Chordata</taxon>
        <taxon>Craniata</taxon>
        <taxon>Vertebrata</taxon>
        <taxon>Euteleostomi</taxon>
        <taxon>Amphibia</taxon>
        <taxon>Batrachia</taxon>
        <taxon>Anura</taxon>
        <taxon>Pipoidea</taxon>
        <taxon>Pipidae</taxon>
        <taxon>Pipinae</taxon>
        <taxon>Hymenochirus</taxon>
    </lineage>
</organism>
<dbReference type="PANTHER" id="PTHR15705">
    <property type="entry name" value="MCG7194, ISOFORM CRA_A"/>
    <property type="match status" value="1"/>
</dbReference>
<dbReference type="EMBL" id="JAACNH010000004">
    <property type="protein sequence ID" value="KAG8444255.1"/>
    <property type="molecule type" value="Genomic_DNA"/>
</dbReference>
<dbReference type="InterPro" id="IPR027882">
    <property type="entry name" value="SOGA1/2-like_CC"/>
</dbReference>